<protein>
    <submittedName>
        <fullName evidence="2">Uncharacterized protein</fullName>
    </submittedName>
</protein>
<evidence type="ECO:0000313" key="2">
    <source>
        <dbReference type="EMBL" id="KAH1170465.1"/>
    </source>
</evidence>
<dbReference type="EMBL" id="JAHDVG010000484">
    <property type="protein sequence ID" value="KAH1170465.1"/>
    <property type="molecule type" value="Genomic_DNA"/>
</dbReference>
<dbReference type="AlphaFoldDB" id="A0A9D3X0S1"/>
<comment type="caution">
    <text evidence="2">The sequence shown here is derived from an EMBL/GenBank/DDBJ whole genome shotgun (WGS) entry which is preliminary data.</text>
</comment>
<gene>
    <name evidence="2" type="ORF">KIL84_001450</name>
</gene>
<accession>A0A9D3X0S1</accession>
<name>A0A9D3X0S1_9SAUR</name>
<feature type="region of interest" description="Disordered" evidence="1">
    <location>
        <begin position="67"/>
        <end position="90"/>
    </location>
</feature>
<evidence type="ECO:0000256" key="1">
    <source>
        <dbReference type="SAM" id="MobiDB-lite"/>
    </source>
</evidence>
<dbReference type="Proteomes" id="UP000827986">
    <property type="component" value="Unassembled WGS sequence"/>
</dbReference>
<sequence length="139" mass="15349">MKPLSRKLLSLSLLPCDPPEWTQGCRPPVLTNMGRDRNSIKDSDPRNNLSLEEETCCMMSQEQNKDADYRKEVAEEPHGKQGTDHSRSCRTKCRADCDGQTLLPDSGFCRICSVTTETRYGTCSQMTEQGGGLVASSGS</sequence>
<proteinExistence type="predicted"/>
<reference evidence="2" key="1">
    <citation type="submission" date="2021-09" db="EMBL/GenBank/DDBJ databases">
        <title>The genome of Mauremys mutica provides insights into the evolution of semi-aquatic lifestyle.</title>
        <authorList>
            <person name="Gong S."/>
            <person name="Gao Y."/>
        </authorList>
    </citation>
    <scope>NUCLEOTIDE SEQUENCE</scope>
    <source>
        <strain evidence="2">MM-2020</strain>
        <tissue evidence="2">Muscle</tissue>
    </source>
</reference>
<evidence type="ECO:0000313" key="3">
    <source>
        <dbReference type="Proteomes" id="UP000827986"/>
    </source>
</evidence>
<organism evidence="2 3">
    <name type="scientific">Mauremys mutica</name>
    <name type="common">yellowpond turtle</name>
    <dbReference type="NCBI Taxonomy" id="74926"/>
    <lineage>
        <taxon>Eukaryota</taxon>
        <taxon>Metazoa</taxon>
        <taxon>Chordata</taxon>
        <taxon>Craniata</taxon>
        <taxon>Vertebrata</taxon>
        <taxon>Euteleostomi</taxon>
        <taxon>Archelosauria</taxon>
        <taxon>Testudinata</taxon>
        <taxon>Testudines</taxon>
        <taxon>Cryptodira</taxon>
        <taxon>Durocryptodira</taxon>
        <taxon>Testudinoidea</taxon>
        <taxon>Geoemydidae</taxon>
        <taxon>Geoemydinae</taxon>
        <taxon>Mauremys</taxon>
    </lineage>
</organism>
<keyword evidence="3" id="KW-1185">Reference proteome</keyword>